<dbReference type="AlphaFoldDB" id="A0A923HRE8"/>
<keyword evidence="2" id="KW-1185">Reference proteome</keyword>
<protein>
    <recommendedName>
        <fullName evidence="3">Lipoprotein</fullName>
    </recommendedName>
</protein>
<evidence type="ECO:0008006" key="3">
    <source>
        <dbReference type="Google" id="ProtNLM"/>
    </source>
</evidence>
<evidence type="ECO:0000313" key="1">
    <source>
        <dbReference type="EMBL" id="MBC3881915.1"/>
    </source>
</evidence>
<reference evidence="1" key="1">
    <citation type="submission" date="2020-08" db="EMBL/GenBank/DDBJ databases">
        <title>Novel species isolated from subtropical streams in China.</title>
        <authorList>
            <person name="Lu H."/>
        </authorList>
    </citation>
    <scope>NUCLEOTIDE SEQUENCE</scope>
    <source>
        <strain evidence="1">LX22W</strain>
    </source>
</reference>
<name>A0A923HRE8_9BURK</name>
<organism evidence="1 2">
    <name type="scientific">Undibacterium nitidum</name>
    <dbReference type="NCBI Taxonomy" id="2762298"/>
    <lineage>
        <taxon>Bacteria</taxon>
        <taxon>Pseudomonadati</taxon>
        <taxon>Pseudomonadota</taxon>
        <taxon>Betaproteobacteria</taxon>
        <taxon>Burkholderiales</taxon>
        <taxon>Oxalobacteraceae</taxon>
        <taxon>Undibacterium</taxon>
    </lineage>
</organism>
<dbReference type="EMBL" id="JACOFZ010000003">
    <property type="protein sequence ID" value="MBC3881915.1"/>
    <property type="molecule type" value="Genomic_DNA"/>
</dbReference>
<proteinExistence type="predicted"/>
<accession>A0A923HRE8</accession>
<dbReference type="Proteomes" id="UP000627446">
    <property type="component" value="Unassembled WGS sequence"/>
</dbReference>
<comment type="caution">
    <text evidence="1">The sequence shown here is derived from an EMBL/GenBank/DDBJ whole genome shotgun (WGS) entry which is preliminary data.</text>
</comment>
<gene>
    <name evidence="1" type="ORF">H8K36_11050</name>
</gene>
<evidence type="ECO:0000313" key="2">
    <source>
        <dbReference type="Proteomes" id="UP000627446"/>
    </source>
</evidence>
<dbReference type="PROSITE" id="PS51257">
    <property type="entry name" value="PROKAR_LIPOPROTEIN"/>
    <property type="match status" value="1"/>
</dbReference>
<dbReference type="RefSeq" id="WP_186916428.1">
    <property type="nucleotide sequence ID" value="NZ_JACOFZ010000003.1"/>
</dbReference>
<sequence>MCRLVRSPRYLYSLLSAVVALFILTGCDTTKKNPIEKNDRKHENVYFDFSSARLFGNSLNIQMQRTRVIEHPEKFNFFDPHNSHTEYKTEDFNKLITLDHKNIDRKIDVSFAGELNDIIYADPDFSIALKNHLATVINKNSSKAHSYECERAFWGVDVVRLGTKLYFCGRLFSVDDEAVGRFPEKTKSELLSLANSDEVNQNSGPSMDTHSSPIFTVKRENNDLIFVLRTTKGPNAGRPQMSYFVFDPISFVFKGKRNLPFDQMSARFVLSKEISCADGLILVPVKESEKNIIYVCNSGRCRTFDAKVRGRSDVLLIDNEHSRAVVIKALGLTNSYPIYDLAFVNAFSGSEFLSYD</sequence>